<protein>
    <recommendedName>
        <fullName evidence="2 9">DNA mismatch repair protein MutS</fullName>
    </recommendedName>
</protein>
<comment type="function">
    <text evidence="8 9">This protein is involved in the repair of mismatches in DNA. It is possible that it carries out the mismatch recognition step. This protein has a weak ATPase activity.</text>
</comment>
<dbReference type="Pfam" id="PF05190">
    <property type="entry name" value="MutS_IV"/>
    <property type="match status" value="1"/>
</dbReference>
<dbReference type="GO" id="GO:0005524">
    <property type="term" value="F:ATP binding"/>
    <property type="evidence" value="ECO:0007669"/>
    <property type="project" value="UniProtKB-UniRule"/>
</dbReference>
<dbReference type="PANTHER" id="PTHR11361:SF34">
    <property type="entry name" value="DNA MISMATCH REPAIR PROTEIN MSH1, MITOCHONDRIAL"/>
    <property type="match status" value="1"/>
</dbReference>
<evidence type="ECO:0000313" key="13">
    <source>
        <dbReference type="EMBL" id="AEQ20596.1"/>
    </source>
</evidence>
<dbReference type="InterPro" id="IPR005748">
    <property type="entry name" value="DNA_mismatch_repair_MutS"/>
</dbReference>
<feature type="compositionally biased region" description="Polar residues" evidence="11">
    <location>
        <begin position="433"/>
        <end position="443"/>
    </location>
</feature>
<dbReference type="InterPro" id="IPR007860">
    <property type="entry name" value="DNA_mmatch_repair_MutS_con_dom"/>
</dbReference>
<reference evidence="13" key="2">
    <citation type="journal article" date="2011" name="J. Bacteriol.">
        <title>Long-chain N-acyl amino acid synthases are linked to the putative PEP-CTERM/exosortase protein-sorting system in Gram-negative bacteria.</title>
        <authorList>
            <person name="Craig J.W."/>
            <person name="Cherry M.A."/>
            <person name="Brady S.F."/>
        </authorList>
    </citation>
    <scope>NUCLEOTIDE SEQUENCE</scope>
</reference>
<dbReference type="Gene3D" id="3.40.1170.10">
    <property type="entry name" value="DNA repair protein MutS, domain I"/>
    <property type="match status" value="1"/>
</dbReference>
<dbReference type="GO" id="GO:0006298">
    <property type="term" value="P:mismatch repair"/>
    <property type="evidence" value="ECO:0007669"/>
    <property type="project" value="UniProtKB-UniRule"/>
</dbReference>
<dbReference type="Gene3D" id="3.40.50.300">
    <property type="entry name" value="P-loop containing nucleotide triphosphate hydrolases"/>
    <property type="match status" value="1"/>
</dbReference>
<feature type="region of interest" description="Disordered" evidence="11">
    <location>
        <begin position="855"/>
        <end position="888"/>
    </location>
</feature>
<name>G4WVZ4_9BACT</name>
<evidence type="ECO:0000256" key="10">
    <source>
        <dbReference type="RuleBase" id="RU003756"/>
    </source>
</evidence>
<reference evidence="13" key="1">
    <citation type="journal article" date="2004" name="Appl. Environ. Microbiol.">
        <title>Long-chain N-acyltyrosine synthases from environmental DNA.</title>
        <authorList>
            <person name="Brady S.F."/>
            <person name="Chao C.J."/>
            <person name="Clardy J."/>
        </authorList>
    </citation>
    <scope>NUCLEOTIDE SEQUENCE</scope>
</reference>
<keyword evidence="7 9" id="KW-0234">DNA repair</keyword>
<dbReference type="Gene3D" id="3.30.420.110">
    <property type="entry name" value="MutS, connector domain"/>
    <property type="match status" value="1"/>
</dbReference>
<dbReference type="InterPro" id="IPR007861">
    <property type="entry name" value="DNA_mismatch_repair_MutS_clamp"/>
</dbReference>
<evidence type="ECO:0000256" key="9">
    <source>
        <dbReference type="HAMAP-Rule" id="MF_00096"/>
    </source>
</evidence>
<evidence type="ECO:0000256" key="3">
    <source>
        <dbReference type="ARBA" id="ARBA00022741"/>
    </source>
</evidence>
<dbReference type="SUPFAM" id="SSF52540">
    <property type="entry name" value="P-loop containing nucleoside triphosphate hydrolases"/>
    <property type="match status" value="1"/>
</dbReference>
<dbReference type="PIRSF" id="PIRSF037677">
    <property type="entry name" value="DNA_mis_repair_Msh6"/>
    <property type="match status" value="1"/>
</dbReference>
<evidence type="ECO:0000256" key="5">
    <source>
        <dbReference type="ARBA" id="ARBA00022840"/>
    </source>
</evidence>
<dbReference type="HAMAP" id="MF_00096">
    <property type="entry name" value="MutS"/>
    <property type="match status" value="1"/>
</dbReference>
<dbReference type="PROSITE" id="PS00486">
    <property type="entry name" value="DNA_MISMATCH_REPAIR_2"/>
    <property type="match status" value="1"/>
</dbReference>
<dbReference type="InterPro" id="IPR036678">
    <property type="entry name" value="MutS_con_dom_sf"/>
</dbReference>
<dbReference type="Pfam" id="PF00488">
    <property type="entry name" value="MutS_V"/>
    <property type="match status" value="1"/>
</dbReference>
<keyword evidence="3 9" id="KW-0547">Nucleotide-binding</keyword>
<sequence length="926" mass="102137">MDADRKSLDAPANGRNAEITSNLTAVPSTRRASDTPLMLQYQELKARYPKDLLFFRLGDFYELFDGDAKIAAPILEVALTHRQQIPMCGVPAHAVDPYAAKLLKAGFRVAIADQMEDPALAKGLVKRQIVRVLTPGTLQEDTLLPAKRCNFLAALAIQDGTFGLAAIECSTGEFVTTETSGAGADSRTWDEIVRLAPSEIVMTPSPQSTPWIEKLRKQGFCVTEADASDFAVPLAAERLKKQFGIQSLRGFGLEGKNVAQSAASAAVRYYESTQCGRPCSLQPPRTYTLDEFLQLDAGTLDHLDIVESGAPRPGSGPGSSTSRSARTLLDIMDDTLTPMGGRLLRRWIVAPLRSLETIRARQERVDFFLDQRDGRRHLRAALQGWPDMERILTRLASGTVSPRDLAHLTHGLKRTPQVKNFVQKALDQWQALRNASADSSESPGSGLAQLPKSLPEAPELSELLERAIVEAPPASLKDGGVIRDGYSAELDEVRSWIRDGKSRLLGLERREREQTGIGSLKVGFNNIFGYYIEVTKTHMAKVPANYIRKQTMANGERYITPELKEFETQLLGAEERALRLENALVTSLREAILKEAETLRRLSAAIAELDVFLSFAEVAERRGYVKPTLEDSSSFMIREGRHPVLENVLASGSLVPNDVHLDGRERQIVILTGPNMSGKSTYLRQTALIAILAQMGSYVPAAEARLGVLDHLFTRIGASDRLLEGESTFMVEMVETARILNHATPRSLVILDEVGRGTSTYDGMSIAWACIEYLHQAGPKVLFATHYLELTQLAGQLSGVCNAHVAAREWGDQVIFLHKVEPGPADRAYGIHVAKLAGVPKGVLERAAKLLRQFEQRQRSQETDPQPSLFDEEAGQTRAQNDTLTSGWGDELSQIDLNQITPMQALLKIQEWKNRVLQAKKEEDSL</sequence>
<dbReference type="InterPro" id="IPR016151">
    <property type="entry name" value="DNA_mismatch_repair_MutS_N"/>
</dbReference>
<dbReference type="InterPro" id="IPR045076">
    <property type="entry name" value="MutS"/>
</dbReference>
<dbReference type="SUPFAM" id="SSF53150">
    <property type="entry name" value="DNA repair protein MutS, domain II"/>
    <property type="match status" value="1"/>
</dbReference>
<gene>
    <name evidence="9" type="primary">mutS</name>
</gene>
<dbReference type="SMART" id="SM00534">
    <property type="entry name" value="MUTSac"/>
    <property type="match status" value="1"/>
</dbReference>
<dbReference type="GO" id="GO:0030983">
    <property type="term" value="F:mismatched DNA binding"/>
    <property type="evidence" value="ECO:0007669"/>
    <property type="project" value="InterPro"/>
</dbReference>
<dbReference type="CDD" id="cd03284">
    <property type="entry name" value="ABC_MutS1"/>
    <property type="match status" value="1"/>
</dbReference>
<feature type="compositionally biased region" description="Polar residues" evidence="11">
    <location>
        <begin position="877"/>
        <end position="886"/>
    </location>
</feature>
<dbReference type="Pfam" id="PF05188">
    <property type="entry name" value="MutS_II"/>
    <property type="match status" value="1"/>
</dbReference>
<dbReference type="InterPro" id="IPR027417">
    <property type="entry name" value="P-loop_NTPase"/>
</dbReference>
<evidence type="ECO:0000256" key="11">
    <source>
        <dbReference type="SAM" id="MobiDB-lite"/>
    </source>
</evidence>
<evidence type="ECO:0000256" key="2">
    <source>
        <dbReference type="ARBA" id="ARBA00021982"/>
    </source>
</evidence>
<dbReference type="InterPro" id="IPR036187">
    <property type="entry name" value="DNA_mismatch_repair_MutS_sf"/>
</dbReference>
<dbReference type="PANTHER" id="PTHR11361">
    <property type="entry name" value="DNA MISMATCH REPAIR PROTEIN MUTS FAMILY MEMBER"/>
    <property type="match status" value="1"/>
</dbReference>
<dbReference type="Pfam" id="PF01624">
    <property type="entry name" value="MutS_I"/>
    <property type="match status" value="1"/>
</dbReference>
<evidence type="ECO:0000256" key="6">
    <source>
        <dbReference type="ARBA" id="ARBA00023125"/>
    </source>
</evidence>
<keyword evidence="4 9" id="KW-0227">DNA damage</keyword>
<dbReference type="Pfam" id="PF05192">
    <property type="entry name" value="MutS_III"/>
    <property type="match status" value="1"/>
</dbReference>
<feature type="region of interest" description="Disordered" evidence="11">
    <location>
        <begin position="433"/>
        <end position="452"/>
    </location>
</feature>
<comment type="similarity">
    <text evidence="1 9 10">Belongs to the DNA mismatch repair MutS family.</text>
</comment>
<dbReference type="InterPro" id="IPR000432">
    <property type="entry name" value="DNA_mismatch_repair_MutS_C"/>
</dbReference>
<dbReference type="GO" id="GO:0005829">
    <property type="term" value="C:cytosol"/>
    <property type="evidence" value="ECO:0007669"/>
    <property type="project" value="TreeGrafter"/>
</dbReference>
<dbReference type="EMBL" id="JF429416">
    <property type="protein sequence ID" value="AEQ20596.1"/>
    <property type="molecule type" value="Genomic_DNA"/>
</dbReference>
<dbReference type="NCBIfam" id="NF003810">
    <property type="entry name" value="PRK05399.1"/>
    <property type="match status" value="1"/>
</dbReference>
<dbReference type="AlphaFoldDB" id="G4WVZ4"/>
<keyword evidence="6 9" id="KW-0238">DNA-binding</keyword>
<evidence type="ECO:0000256" key="1">
    <source>
        <dbReference type="ARBA" id="ARBA00006271"/>
    </source>
</evidence>
<dbReference type="SMART" id="SM00533">
    <property type="entry name" value="MUTSd"/>
    <property type="match status" value="1"/>
</dbReference>
<dbReference type="GO" id="GO:0140664">
    <property type="term" value="F:ATP-dependent DNA damage sensor activity"/>
    <property type="evidence" value="ECO:0007669"/>
    <property type="project" value="InterPro"/>
</dbReference>
<evidence type="ECO:0000256" key="8">
    <source>
        <dbReference type="ARBA" id="ARBA00024647"/>
    </source>
</evidence>
<dbReference type="Gene3D" id="1.10.1420.10">
    <property type="match status" value="2"/>
</dbReference>
<dbReference type="GO" id="GO:0003684">
    <property type="term" value="F:damaged DNA binding"/>
    <property type="evidence" value="ECO:0007669"/>
    <property type="project" value="UniProtKB-UniRule"/>
</dbReference>
<dbReference type="SUPFAM" id="SSF55271">
    <property type="entry name" value="DNA repair protein MutS, domain I"/>
    <property type="match status" value="1"/>
</dbReference>
<accession>G4WVZ4</accession>
<dbReference type="InterPro" id="IPR007696">
    <property type="entry name" value="DNA_mismatch_repair_MutS_core"/>
</dbReference>
<dbReference type="NCBIfam" id="TIGR01070">
    <property type="entry name" value="mutS1"/>
    <property type="match status" value="1"/>
</dbReference>
<keyword evidence="5 9" id="KW-0067">ATP-binding</keyword>
<feature type="binding site" evidence="9">
    <location>
        <begin position="673"/>
        <end position="680"/>
    </location>
    <ligand>
        <name>ATP</name>
        <dbReference type="ChEBI" id="CHEBI:30616"/>
    </ligand>
</feature>
<dbReference type="InterPro" id="IPR007695">
    <property type="entry name" value="DNA_mismatch_repair_MutS-lik_N"/>
</dbReference>
<evidence type="ECO:0000256" key="7">
    <source>
        <dbReference type="ARBA" id="ARBA00023204"/>
    </source>
</evidence>
<dbReference type="SUPFAM" id="SSF48334">
    <property type="entry name" value="DNA repair protein MutS, domain III"/>
    <property type="match status" value="1"/>
</dbReference>
<organism evidence="13">
    <name type="scientific">uncultured bacterium CSLF42</name>
    <dbReference type="NCBI Taxonomy" id="1091574"/>
    <lineage>
        <taxon>Bacteria</taxon>
        <taxon>environmental samples</taxon>
    </lineage>
</organism>
<dbReference type="InterPro" id="IPR017261">
    <property type="entry name" value="DNA_mismatch_repair_MutS/MSH"/>
</dbReference>
<proteinExistence type="inferred from homology"/>
<dbReference type="FunFam" id="3.40.50.300:FF:000870">
    <property type="entry name" value="MutS protein homolog 4"/>
    <property type="match status" value="1"/>
</dbReference>
<evidence type="ECO:0000256" key="4">
    <source>
        <dbReference type="ARBA" id="ARBA00022763"/>
    </source>
</evidence>
<feature type="domain" description="DNA mismatch repair proteins mutS family" evidence="12">
    <location>
        <begin position="747"/>
        <end position="763"/>
    </location>
</feature>
<evidence type="ECO:0000259" key="12">
    <source>
        <dbReference type="PROSITE" id="PS00486"/>
    </source>
</evidence>